<feature type="transmembrane region" description="Helical" evidence="6">
    <location>
        <begin position="90"/>
        <end position="110"/>
    </location>
</feature>
<evidence type="ECO:0008006" key="9">
    <source>
        <dbReference type="Google" id="ProtNLM"/>
    </source>
</evidence>
<dbReference type="PANTHER" id="PTHR33545">
    <property type="entry name" value="UPF0750 MEMBRANE PROTEIN YITT-RELATED"/>
    <property type="match status" value="1"/>
</dbReference>
<evidence type="ECO:0000256" key="3">
    <source>
        <dbReference type="ARBA" id="ARBA00022692"/>
    </source>
</evidence>
<sequence>MFSGGSVKQEHVTRHSLFEDAQALLVAPMFVAFAVMLFQHAGLLTGGTVGLAFLVHYVYQWPMAWVLFLVNLPFYIFAWRAMGMVFTVKTFFCVGLLAIYTAVLPEVIVLQSVDRLFAAVMGGFLVGVGLLMIIRHKASLGGLGVLALYLQNTRGWPAGKVQMVADVLILAAGLYIRDPLTVGLSIVGAFALNLVLAANHKAGRYMGT</sequence>
<evidence type="ECO:0000313" key="7">
    <source>
        <dbReference type="EMBL" id="OMG55049.1"/>
    </source>
</evidence>
<comment type="subcellular location">
    <subcellularLocation>
        <location evidence="1">Cell membrane</location>
        <topology evidence="1">Multi-pass membrane protein</topology>
    </subcellularLocation>
</comment>
<dbReference type="Proteomes" id="UP000187526">
    <property type="component" value="Unassembled WGS sequence"/>
</dbReference>
<dbReference type="Pfam" id="PF02588">
    <property type="entry name" value="YitT_membrane"/>
    <property type="match status" value="1"/>
</dbReference>
<evidence type="ECO:0000256" key="4">
    <source>
        <dbReference type="ARBA" id="ARBA00022989"/>
    </source>
</evidence>
<dbReference type="STRING" id="418702.BJN45_07825"/>
<organism evidence="7 8">
    <name type="scientific">Azonexus hydrophilus</name>
    <dbReference type="NCBI Taxonomy" id="418702"/>
    <lineage>
        <taxon>Bacteria</taxon>
        <taxon>Pseudomonadati</taxon>
        <taxon>Pseudomonadota</taxon>
        <taxon>Betaproteobacteria</taxon>
        <taxon>Rhodocyclales</taxon>
        <taxon>Azonexaceae</taxon>
        <taxon>Azonexus</taxon>
    </lineage>
</organism>
<dbReference type="InterPro" id="IPR003740">
    <property type="entry name" value="YitT"/>
</dbReference>
<name>A0A1R1I8Y7_9RHOO</name>
<dbReference type="EMBL" id="MTHD01000002">
    <property type="protein sequence ID" value="OMG55049.1"/>
    <property type="molecule type" value="Genomic_DNA"/>
</dbReference>
<dbReference type="AlphaFoldDB" id="A0A1R1I8Y7"/>
<evidence type="ECO:0000256" key="5">
    <source>
        <dbReference type="ARBA" id="ARBA00023136"/>
    </source>
</evidence>
<evidence type="ECO:0000256" key="2">
    <source>
        <dbReference type="ARBA" id="ARBA00022475"/>
    </source>
</evidence>
<evidence type="ECO:0000256" key="1">
    <source>
        <dbReference type="ARBA" id="ARBA00004651"/>
    </source>
</evidence>
<feature type="transmembrane region" description="Helical" evidence="6">
    <location>
        <begin position="58"/>
        <end position="78"/>
    </location>
</feature>
<dbReference type="GO" id="GO:0005886">
    <property type="term" value="C:plasma membrane"/>
    <property type="evidence" value="ECO:0007669"/>
    <property type="project" value="UniProtKB-SubCell"/>
</dbReference>
<evidence type="ECO:0000313" key="8">
    <source>
        <dbReference type="Proteomes" id="UP000187526"/>
    </source>
</evidence>
<evidence type="ECO:0000256" key="6">
    <source>
        <dbReference type="SAM" id="Phobius"/>
    </source>
</evidence>
<keyword evidence="8" id="KW-1185">Reference proteome</keyword>
<accession>A0A1R1I8Y7</accession>
<reference evidence="7 8" key="1">
    <citation type="submission" date="2016-10" db="EMBL/GenBank/DDBJ databases">
        <title>Alkaliphiles isolated from bioreactors.</title>
        <authorList>
            <person name="Salah Z."/>
            <person name="Rout S.P."/>
            <person name="Humphreys P.N."/>
        </authorList>
    </citation>
    <scope>NUCLEOTIDE SEQUENCE [LARGE SCALE GENOMIC DNA]</scope>
    <source>
        <strain evidence="7 8">ZS02</strain>
    </source>
</reference>
<gene>
    <name evidence="7" type="ORF">BJN45_07825</name>
</gene>
<dbReference type="InterPro" id="IPR051461">
    <property type="entry name" value="UPF0750_membrane"/>
</dbReference>
<keyword evidence="3 6" id="KW-0812">Transmembrane</keyword>
<keyword evidence="2" id="KW-1003">Cell membrane</keyword>
<dbReference type="OrthoDB" id="3296441at2"/>
<feature type="transmembrane region" description="Helical" evidence="6">
    <location>
        <begin position="21"/>
        <end position="38"/>
    </location>
</feature>
<proteinExistence type="predicted"/>
<keyword evidence="4 6" id="KW-1133">Transmembrane helix</keyword>
<feature type="transmembrane region" description="Helical" evidence="6">
    <location>
        <begin position="116"/>
        <end position="134"/>
    </location>
</feature>
<comment type="caution">
    <text evidence="7">The sequence shown here is derived from an EMBL/GenBank/DDBJ whole genome shotgun (WGS) entry which is preliminary data.</text>
</comment>
<dbReference type="PANTHER" id="PTHR33545:SF5">
    <property type="entry name" value="UPF0750 MEMBRANE PROTEIN YITT"/>
    <property type="match status" value="1"/>
</dbReference>
<protein>
    <recommendedName>
        <fullName evidence="9">YitT family protein</fullName>
    </recommendedName>
</protein>
<keyword evidence="5 6" id="KW-0472">Membrane</keyword>
<feature type="transmembrane region" description="Helical" evidence="6">
    <location>
        <begin position="182"/>
        <end position="199"/>
    </location>
</feature>
<feature type="transmembrane region" description="Helical" evidence="6">
    <location>
        <begin position="155"/>
        <end position="176"/>
    </location>
</feature>